<dbReference type="Proteomes" id="UP000215596">
    <property type="component" value="Unassembled WGS sequence"/>
</dbReference>
<dbReference type="RefSeq" id="WP_095268029.1">
    <property type="nucleotide sequence ID" value="NZ_NPBY01000108.1"/>
</dbReference>
<dbReference type="EMBL" id="NPBY01000108">
    <property type="protein sequence ID" value="PAD71349.1"/>
    <property type="molecule type" value="Genomic_DNA"/>
</dbReference>
<feature type="transmembrane region" description="Helical" evidence="1">
    <location>
        <begin position="21"/>
        <end position="42"/>
    </location>
</feature>
<evidence type="ECO:0000313" key="3">
    <source>
        <dbReference type="Proteomes" id="UP000215596"/>
    </source>
</evidence>
<keyword evidence="1" id="KW-0812">Transmembrane</keyword>
<organism evidence="2 3">
    <name type="scientific">Paenibacillus campinasensis</name>
    <dbReference type="NCBI Taxonomy" id="66347"/>
    <lineage>
        <taxon>Bacteria</taxon>
        <taxon>Bacillati</taxon>
        <taxon>Bacillota</taxon>
        <taxon>Bacilli</taxon>
        <taxon>Bacillales</taxon>
        <taxon>Paenibacillaceae</taxon>
        <taxon>Paenibacillus</taxon>
    </lineage>
</organism>
<protein>
    <submittedName>
        <fullName evidence="2">PrgI family protein</fullName>
    </submittedName>
</protein>
<keyword evidence="1" id="KW-1133">Transmembrane helix</keyword>
<reference evidence="2 3" key="1">
    <citation type="submission" date="2017-07" db="EMBL/GenBank/DDBJ databases">
        <title>Isolation and whole genome analysis of endospore-forming bacteria from heroin.</title>
        <authorList>
            <person name="Kalinowski J."/>
            <person name="Ahrens B."/>
            <person name="Al-Dilaimi A."/>
            <person name="Winkler A."/>
            <person name="Wibberg D."/>
            <person name="Schleenbecker U."/>
            <person name="Ruckert C."/>
            <person name="Wolfel R."/>
            <person name="Grass G."/>
        </authorList>
    </citation>
    <scope>NUCLEOTIDE SEQUENCE [LARGE SCALE GENOMIC DNA]</scope>
    <source>
        <strain evidence="2 3">7537-G1</strain>
    </source>
</reference>
<evidence type="ECO:0000313" key="2">
    <source>
        <dbReference type="EMBL" id="PAD71349.1"/>
    </source>
</evidence>
<dbReference type="OrthoDB" id="2615912at2"/>
<sequence length="101" mass="11183">MEYYIPKNVKARFEVVPGFGIKELGIVLSCAVIGLIVAAGIFSVSKSALSFLLVLVFGGIGFVLSKPDPRTGRSPLSLYKDVRAYKSKPKRYYYRFGDGRE</sequence>
<gene>
    <name evidence="2" type="ORF">CHH67_24705</name>
</gene>
<feature type="transmembrane region" description="Helical" evidence="1">
    <location>
        <begin position="48"/>
        <end position="65"/>
    </location>
</feature>
<dbReference type="AlphaFoldDB" id="A0A268EE09"/>
<proteinExistence type="predicted"/>
<comment type="caution">
    <text evidence="2">The sequence shown here is derived from an EMBL/GenBank/DDBJ whole genome shotgun (WGS) entry which is preliminary data.</text>
</comment>
<accession>A0A268EE09</accession>
<keyword evidence="1" id="KW-0472">Membrane</keyword>
<evidence type="ECO:0000256" key="1">
    <source>
        <dbReference type="SAM" id="Phobius"/>
    </source>
</evidence>
<name>A0A268EE09_9BACL</name>